<evidence type="ECO:0000313" key="1">
    <source>
        <dbReference type="EMBL" id="KIM65090.1"/>
    </source>
</evidence>
<dbReference type="Proteomes" id="UP000053989">
    <property type="component" value="Unassembled WGS sequence"/>
</dbReference>
<accession>A0A0C3DX13</accession>
<evidence type="ECO:0000313" key="2">
    <source>
        <dbReference type="Proteomes" id="UP000053989"/>
    </source>
</evidence>
<name>A0A0C3DX13_9AGAM</name>
<keyword evidence="2" id="KW-1185">Reference proteome</keyword>
<organism evidence="1 2">
    <name type="scientific">Scleroderma citrinum Foug A</name>
    <dbReference type="NCBI Taxonomy" id="1036808"/>
    <lineage>
        <taxon>Eukaryota</taxon>
        <taxon>Fungi</taxon>
        <taxon>Dikarya</taxon>
        <taxon>Basidiomycota</taxon>
        <taxon>Agaricomycotina</taxon>
        <taxon>Agaricomycetes</taxon>
        <taxon>Agaricomycetidae</taxon>
        <taxon>Boletales</taxon>
        <taxon>Sclerodermatineae</taxon>
        <taxon>Sclerodermataceae</taxon>
        <taxon>Scleroderma</taxon>
    </lineage>
</organism>
<proteinExistence type="predicted"/>
<dbReference type="AlphaFoldDB" id="A0A0C3DX13"/>
<dbReference type="EMBL" id="KN822024">
    <property type="protein sequence ID" value="KIM65090.1"/>
    <property type="molecule type" value="Genomic_DNA"/>
</dbReference>
<reference evidence="1 2" key="1">
    <citation type="submission" date="2014-04" db="EMBL/GenBank/DDBJ databases">
        <authorList>
            <consortium name="DOE Joint Genome Institute"/>
            <person name="Kuo A."/>
            <person name="Kohler A."/>
            <person name="Nagy L.G."/>
            <person name="Floudas D."/>
            <person name="Copeland A."/>
            <person name="Barry K.W."/>
            <person name="Cichocki N."/>
            <person name="Veneault-Fourrey C."/>
            <person name="LaButti K."/>
            <person name="Lindquist E.A."/>
            <person name="Lipzen A."/>
            <person name="Lundell T."/>
            <person name="Morin E."/>
            <person name="Murat C."/>
            <person name="Sun H."/>
            <person name="Tunlid A."/>
            <person name="Henrissat B."/>
            <person name="Grigoriev I.V."/>
            <person name="Hibbett D.S."/>
            <person name="Martin F."/>
            <person name="Nordberg H.P."/>
            <person name="Cantor M.N."/>
            <person name="Hua S.X."/>
        </authorList>
    </citation>
    <scope>NUCLEOTIDE SEQUENCE [LARGE SCALE GENOMIC DNA]</scope>
    <source>
        <strain evidence="1 2">Foug A</strain>
    </source>
</reference>
<reference evidence="2" key="2">
    <citation type="submission" date="2015-01" db="EMBL/GenBank/DDBJ databases">
        <title>Evolutionary Origins and Diversification of the Mycorrhizal Mutualists.</title>
        <authorList>
            <consortium name="DOE Joint Genome Institute"/>
            <consortium name="Mycorrhizal Genomics Consortium"/>
            <person name="Kohler A."/>
            <person name="Kuo A."/>
            <person name="Nagy L.G."/>
            <person name="Floudas D."/>
            <person name="Copeland A."/>
            <person name="Barry K.W."/>
            <person name="Cichocki N."/>
            <person name="Veneault-Fourrey C."/>
            <person name="LaButti K."/>
            <person name="Lindquist E.A."/>
            <person name="Lipzen A."/>
            <person name="Lundell T."/>
            <person name="Morin E."/>
            <person name="Murat C."/>
            <person name="Riley R."/>
            <person name="Ohm R."/>
            <person name="Sun H."/>
            <person name="Tunlid A."/>
            <person name="Henrissat B."/>
            <person name="Grigoriev I.V."/>
            <person name="Hibbett D.S."/>
            <person name="Martin F."/>
        </authorList>
    </citation>
    <scope>NUCLEOTIDE SEQUENCE [LARGE SCALE GENOMIC DNA]</scope>
    <source>
        <strain evidence="2">Foug A</strain>
    </source>
</reference>
<sequence>MVHGNSSAPILLHERVESGGSISSYQFTSLVYLYEAFACPTDIFDCYVFCNRDGLACFLSSCFTHYGPFIRSPTSSAIPLTSISFGIRATVKFLFVPPSSSLLLQPIFNPKCKKLQNNRLR</sequence>
<protein>
    <submittedName>
        <fullName evidence="1">Uncharacterized protein</fullName>
    </submittedName>
</protein>
<gene>
    <name evidence="1" type="ORF">SCLCIDRAFT_1212577</name>
</gene>
<dbReference type="InParanoid" id="A0A0C3DX13"/>
<dbReference type="HOGENOM" id="CLU_2039435_0_0_1"/>